<evidence type="ECO:0000313" key="2">
    <source>
        <dbReference type="EMBL" id="MEF2111393.1"/>
    </source>
</evidence>
<organism evidence="2 3">
    <name type="scientific">Clostridium frigoriphilum</name>
    <dbReference type="NCBI Taxonomy" id="443253"/>
    <lineage>
        <taxon>Bacteria</taxon>
        <taxon>Bacillati</taxon>
        <taxon>Bacillota</taxon>
        <taxon>Clostridia</taxon>
        <taxon>Eubacteriales</taxon>
        <taxon>Clostridiaceae</taxon>
        <taxon>Clostridium</taxon>
    </lineage>
</organism>
<keyword evidence="3" id="KW-1185">Reference proteome</keyword>
<dbReference type="InterPro" id="IPR044870">
    <property type="entry name" value="BMC_CP"/>
</dbReference>
<dbReference type="CDD" id="cd07047">
    <property type="entry name" value="BMC_PduB_repeat1"/>
    <property type="match status" value="1"/>
</dbReference>
<dbReference type="Pfam" id="PF00936">
    <property type="entry name" value="BMC"/>
    <property type="match status" value="2"/>
</dbReference>
<evidence type="ECO:0000313" key="3">
    <source>
        <dbReference type="Proteomes" id="UP001498469"/>
    </source>
</evidence>
<dbReference type="CDD" id="cd07048">
    <property type="entry name" value="BMC_PduB_repeat2"/>
    <property type="match status" value="1"/>
</dbReference>
<evidence type="ECO:0000259" key="1">
    <source>
        <dbReference type="PROSITE" id="PS51931"/>
    </source>
</evidence>
<dbReference type="PROSITE" id="PS51931">
    <property type="entry name" value="BMC_CP"/>
    <property type="match status" value="2"/>
</dbReference>
<dbReference type="InterPro" id="IPR000249">
    <property type="entry name" value="BMC_dom"/>
</dbReference>
<protein>
    <submittedName>
        <fullName evidence="2">Propanediol utilization microcompartment protein PduB</fullName>
    </submittedName>
</protein>
<dbReference type="NCBIfam" id="TIGR04501">
    <property type="entry name" value="microcomp_PduB"/>
    <property type="match status" value="1"/>
</dbReference>
<gene>
    <name evidence="2" type="primary">pduB</name>
    <name evidence="2" type="ORF">SJI18_03610</name>
</gene>
<sequence>MNTQLIEKVYEEVRRKIASGEIKPNDVEVAVKEIAKCENEGKVKNEVIEVKEVKKEGKFMQAPGLTEFVGTGIGDTIGLVIANIDSALHAAMGIDKKFHSIGIIGARTGAGPQIMAADEAVKATNTEIVSIELPRDTKGGAGHGCLIIFGAEDVSDARRAVEVTLKELPRTFGDVYGNDAGHLEMQYSARASLAIEKAFGAPVGKAFGLVIGAPAAIGVMMADTAVKTANVEIVAYSSPSKGTSHSNEVILAITGDSGAVRQAVIAGREVGKKLLNALGDEPTSTTEPYI</sequence>
<name>A0ABU7UJG9_9CLOT</name>
<dbReference type="Proteomes" id="UP001498469">
    <property type="component" value="Unassembled WGS sequence"/>
</dbReference>
<reference evidence="2 3" key="1">
    <citation type="submission" date="2023-11" db="EMBL/GenBank/DDBJ databases">
        <title>Draft genome sequence of a psychrophilic Clostridium strain from permafrost water brine.</title>
        <authorList>
            <person name="Shcherbakova V.A."/>
            <person name="Trubitsyn V.E."/>
            <person name="Zakharyuk A.G."/>
        </authorList>
    </citation>
    <scope>NUCLEOTIDE SEQUENCE [LARGE SCALE GENOMIC DNA]</scope>
    <source>
        <strain evidence="2 3">14F</strain>
    </source>
</reference>
<dbReference type="RefSeq" id="WP_216248474.1">
    <property type="nucleotide sequence ID" value="NZ_JAZHFS010000002.1"/>
</dbReference>
<feature type="domain" description="BMC circularly permuted" evidence="1">
    <location>
        <begin position="67"/>
        <end position="180"/>
    </location>
</feature>
<feature type="domain" description="BMC circularly permuted" evidence="1">
    <location>
        <begin position="183"/>
        <end position="277"/>
    </location>
</feature>
<accession>A0ABU7UJG9</accession>
<comment type="caution">
    <text evidence="2">The sequence shown here is derived from an EMBL/GenBank/DDBJ whole genome shotgun (WGS) entry which is preliminary data.</text>
</comment>
<dbReference type="InterPro" id="IPR030984">
    <property type="entry name" value="PduB"/>
</dbReference>
<proteinExistence type="predicted"/>
<dbReference type="EMBL" id="JAZHFS010000002">
    <property type="protein sequence ID" value="MEF2111393.1"/>
    <property type="molecule type" value="Genomic_DNA"/>
</dbReference>
<dbReference type="NCBIfam" id="NF011944">
    <property type="entry name" value="PRK15415.1"/>
    <property type="match status" value="1"/>
</dbReference>
<dbReference type="SMART" id="SM00877">
    <property type="entry name" value="BMC"/>
    <property type="match status" value="2"/>
</dbReference>